<sequence length="224" mass="26356">MRFVLIFSWFCIYYIDMLPQIGFDNTNYISTTTEGETSRCIFGVYEYGISTKDRVFIVNRHNEYRKLISKNMVPNQPGGVDLMKMRYDSYLAIKAQQSADKCRYDYDSSCQNDSPIGQNLFMTMSASFEDKPNWTEALHSWFSQHDLYLFGGSIQTLNRHYVQMIWAKTTRIGCGYVAFPLKRGHFMFYRYYICNYLPGLNPIDVYPYKTEVMMPNTPCYEPCN</sequence>
<dbReference type="Pfam" id="PF00188">
    <property type="entry name" value="CAP"/>
    <property type="match status" value="1"/>
</dbReference>
<evidence type="ECO:0000256" key="3">
    <source>
        <dbReference type="SAM" id="SignalP"/>
    </source>
</evidence>
<dbReference type="PRINTS" id="PR00837">
    <property type="entry name" value="V5TPXLIKE"/>
</dbReference>
<name>A0AAW1UN24_9CUCU</name>
<dbReference type="SMART" id="SM00198">
    <property type="entry name" value="SCP"/>
    <property type="match status" value="1"/>
</dbReference>
<feature type="signal peptide" evidence="3">
    <location>
        <begin position="1"/>
        <end position="19"/>
    </location>
</feature>
<evidence type="ECO:0000256" key="2">
    <source>
        <dbReference type="ARBA" id="ARBA00022525"/>
    </source>
</evidence>
<dbReference type="CDD" id="cd05380">
    <property type="entry name" value="CAP_euk"/>
    <property type="match status" value="1"/>
</dbReference>
<comment type="subcellular location">
    <subcellularLocation>
        <location evidence="1">Secreted</location>
    </subcellularLocation>
</comment>
<evidence type="ECO:0000313" key="5">
    <source>
        <dbReference type="EMBL" id="KAK9882204.1"/>
    </source>
</evidence>
<reference evidence="5 6" key="1">
    <citation type="submission" date="2023-03" db="EMBL/GenBank/DDBJ databases">
        <title>Genome insight into feeding habits of ladybird beetles.</title>
        <authorList>
            <person name="Li H.-S."/>
            <person name="Huang Y.-H."/>
            <person name="Pang H."/>
        </authorList>
    </citation>
    <scope>NUCLEOTIDE SEQUENCE [LARGE SCALE GENOMIC DNA]</scope>
    <source>
        <strain evidence="5">SYSU_2023b</strain>
        <tissue evidence="5">Whole body</tissue>
    </source>
</reference>
<feature type="domain" description="SCP" evidence="4">
    <location>
        <begin position="52"/>
        <end position="204"/>
    </location>
</feature>
<dbReference type="EMBL" id="JARQZJ010000073">
    <property type="protein sequence ID" value="KAK9882204.1"/>
    <property type="molecule type" value="Genomic_DNA"/>
</dbReference>
<dbReference type="Proteomes" id="UP001431783">
    <property type="component" value="Unassembled WGS sequence"/>
</dbReference>
<dbReference type="InterPro" id="IPR001283">
    <property type="entry name" value="CRISP-related"/>
</dbReference>
<keyword evidence="2" id="KW-0964">Secreted</keyword>
<dbReference type="PANTHER" id="PTHR10334">
    <property type="entry name" value="CYSTEINE-RICH SECRETORY PROTEIN-RELATED"/>
    <property type="match status" value="1"/>
</dbReference>
<dbReference type="GO" id="GO:0005576">
    <property type="term" value="C:extracellular region"/>
    <property type="evidence" value="ECO:0007669"/>
    <property type="project" value="UniProtKB-SubCell"/>
</dbReference>
<dbReference type="SUPFAM" id="SSF55797">
    <property type="entry name" value="PR-1-like"/>
    <property type="match status" value="1"/>
</dbReference>
<feature type="chain" id="PRO_5043990924" description="SCP domain-containing protein" evidence="3">
    <location>
        <begin position="20"/>
        <end position="224"/>
    </location>
</feature>
<organism evidence="5 6">
    <name type="scientific">Henosepilachna vigintioctopunctata</name>
    <dbReference type="NCBI Taxonomy" id="420089"/>
    <lineage>
        <taxon>Eukaryota</taxon>
        <taxon>Metazoa</taxon>
        <taxon>Ecdysozoa</taxon>
        <taxon>Arthropoda</taxon>
        <taxon>Hexapoda</taxon>
        <taxon>Insecta</taxon>
        <taxon>Pterygota</taxon>
        <taxon>Neoptera</taxon>
        <taxon>Endopterygota</taxon>
        <taxon>Coleoptera</taxon>
        <taxon>Polyphaga</taxon>
        <taxon>Cucujiformia</taxon>
        <taxon>Coccinelloidea</taxon>
        <taxon>Coccinellidae</taxon>
        <taxon>Epilachninae</taxon>
        <taxon>Epilachnini</taxon>
        <taxon>Henosepilachna</taxon>
    </lineage>
</organism>
<gene>
    <name evidence="5" type="ORF">WA026_019716</name>
</gene>
<evidence type="ECO:0000256" key="1">
    <source>
        <dbReference type="ARBA" id="ARBA00004613"/>
    </source>
</evidence>
<dbReference type="InterPro" id="IPR014044">
    <property type="entry name" value="CAP_dom"/>
</dbReference>
<comment type="caution">
    <text evidence="5">The sequence shown here is derived from an EMBL/GenBank/DDBJ whole genome shotgun (WGS) entry which is preliminary data.</text>
</comment>
<accession>A0AAW1UN24</accession>
<evidence type="ECO:0000313" key="6">
    <source>
        <dbReference type="Proteomes" id="UP001431783"/>
    </source>
</evidence>
<dbReference type="InterPro" id="IPR002413">
    <property type="entry name" value="V5_allergen-like"/>
</dbReference>
<proteinExistence type="predicted"/>
<evidence type="ECO:0000259" key="4">
    <source>
        <dbReference type="SMART" id="SM00198"/>
    </source>
</evidence>
<protein>
    <recommendedName>
        <fullName evidence="4">SCP domain-containing protein</fullName>
    </recommendedName>
</protein>
<keyword evidence="6" id="KW-1185">Reference proteome</keyword>
<dbReference type="AlphaFoldDB" id="A0AAW1UN24"/>
<dbReference type="InterPro" id="IPR035940">
    <property type="entry name" value="CAP_sf"/>
</dbReference>
<dbReference type="Gene3D" id="3.40.33.10">
    <property type="entry name" value="CAP"/>
    <property type="match status" value="1"/>
</dbReference>
<keyword evidence="3" id="KW-0732">Signal</keyword>
<dbReference type="PRINTS" id="PR00838">
    <property type="entry name" value="V5ALLERGEN"/>
</dbReference>